<evidence type="ECO:0000313" key="3">
    <source>
        <dbReference type="Proteomes" id="UP000829720"/>
    </source>
</evidence>
<feature type="compositionally biased region" description="Basic and acidic residues" evidence="1">
    <location>
        <begin position="1"/>
        <end position="22"/>
    </location>
</feature>
<sequence length="1095" mass="127424">MHSEKRLAMEDTWKTADLEKHIRGGVYDEDNMRRKERRKRDDDRKKVRSGDSVERRHRDREREGHRERDRHRERDSTRERAKLRDPDKDRDHDRQRESTRDRTAEREERDRERRRERERDRVVEGSRTGDRDHESRDKRHERAERDRQHKREETDSRDREREKRRAERDRERGTERDRRREEGRDRERDRERTRERERDRERDRDIEHDQERRREKERHRDREQGHSTKHLNETGRYSDGLQEKYLELKKENERRERHSERDHSRRGEEKEYREQRRKEKEERERRQREREAHHSRESRRQEEKPRDEDRERRHREHRENERHPSSNRDGRDRRSHDRSREWRPRAEGDGENGSVEATTEKRSHSGKEKDRDKDRDRETREHKDTKAEKEEIEMEKPSAEDPGDEEGAEYYEEDFEDYEDDFEEADESGGEEDDEGDGSEEEKKKEEELSPQNREEIEEIRRAMNAENERAGSSQLWHVVEESKVSKADSDVPQRKSTQHGKFIDFVAAKHREVSKKVASKQKKRSTELLRLVDLDFSVSFSLLDLPPVNEYDMYIKSFGTTNTKQAYVQCNEDNTDRDTQTEEIEVDEKWTQHPGDSGTVCGGPKLMNKASDESSAKMNIDSKRLAEFLLSASQVVAVLLEEDRAEKHSLKKLKSQADALSCSDGCLQLNTKLPFLHGREVSLLSFSQAQRQTLLSVHSPSAKPSAVRLDSKTIICIWSIWEPSCPQKVLVYESEVHCCCFSPGKATLVFAGTAVGSVVVWDLREHSSLHQTLKIGDHDWTLRYPTFSTDAVLSASGHLSSVRSVEPVPAVVAEGLRPEVSLLPTNEESSGLSFQLASLDESGVLNLWVVVELPKGDQAGSQTDLGLKPGGKVKLLHSSTIMTNERSTLRDAVKTGPLRTLLLKFLPSDSNHFFIGTDMGLVNHGTRHGLKVPPKFYRPLEAGLRPVNVTSIDVSLFGEPMFLVGCADGSIRMHSVRSEEPVMDWAGSTDGEPVVSVHWSLTRPAVFCVLDAASNLHIWDLLEKDYEPAATEKIQSDRVTAMVVFGDPAKSNTFSGVSLAKQSGKIEIQYFSKKWAVPSPSELDMLQNLLHEAF</sequence>
<dbReference type="InterPro" id="IPR042505">
    <property type="entry name" value="DYNC2I1"/>
</dbReference>
<organism evidence="2 3">
    <name type="scientific">Albula goreensis</name>
    <dbReference type="NCBI Taxonomy" id="1534307"/>
    <lineage>
        <taxon>Eukaryota</taxon>
        <taxon>Metazoa</taxon>
        <taxon>Chordata</taxon>
        <taxon>Craniata</taxon>
        <taxon>Vertebrata</taxon>
        <taxon>Euteleostomi</taxon>
        <taxon>Actinopterygii</taxon>
        <taxon>Neopterygii</taxon>
        <taxon>Teleostei</taxon>
        <taxon>Albuliformes</taxon>
        <taxon>Albulidae</taxon>
        <taxon>Albula</taxon>
    </lineage>
</organism>
<evidence type="ECO:0000256" key="1">
    <source>
        <dbReference type="SAM" id="MobiDB-lite"/>
    </source>
</evidence>
<dbReference type="GO" id="GO:0045503">
    <property type="term" value="F:dynein light chain binding"/>
    <property type="evidence" value="ECO:0007669"/>
    <property type="project" value="InterPro"/>
</dbReference>
<gene>
    <name evidence="2" type="ORF">AGOR_G00176380</name>
</gene>
<dbReference type="InterPro" id="IPR036322">
    <property type="entry name" value="WD40_repeat_dom_sf"/>
</dbReference>
<evidence type="ECO:0008006" key="4">
    <source>
        <dbReference type="Google" id="ProtNLM"/>
    </source>
</evidence>
<proteinExistence type="predicted"/>
<feature type="compositionally biased region" description="Basic and acidic residues" evidence="1">
    <location>
        <begin position="241"/>
        <end position="348"/>
    </location>
</feature>
<dbReference type="SMART" id="SM00320">
    <property type="entry name" value="WD40"/>
    <property type="match status" value="3"/>
</dbReference>
<dbReference type="GO" id="GO:0005868">
    <property type="term" value="C:cytoplasmic dynein complex"/>
    <property type="evidence" value="ECO:0007669"/>
    <property type="project" value="InterPro"/>
</dbReference>
<dbReference type="OrthoDB" id="2162425at2759"/>
<accession>A0A8T3CY39</accession>
<dbReference type="Gene3D" id="2.130.10.10">
    <property type="entry name" value="YVTN repeat-like/Quinoprotein amine dehydrogenase"/>
    <property type="match status" value="2"/>
</dbReference>
<feature type="compositionally biased region" description="Basic and acidic residues" evidence="1">
    <location>
        <begin position="441"/>
        <end position="456"/>
    </location>
</feature>
<dbReference type="AlphaFoldDB" id="A0A8T3CY39"/>
<feature type="compositionally biased region" description="Acidic residues" evidence="1">
    <location>
        <begin position="401"/>
        <end position="440"/>
    </location>
</feature>
<dbReference type="PANTHER" id="PTHR16022">
    <property type="entry name" value="WD REPEAT DOMAIN 60"/>
    <property type="match status" value="1"/>
</dbReference>
<feature type="region of interest" description="Disordered" evidence="1">
    <location>
        <begin position="1"/>
        <end position="456"/>
    </location>
</feature>
<dbReference type="GO" id="GO:0005929">
    <property type="term" value="C:cilium"/>
    <property type="evidence" value="ECO:0007669"/>
    <property type="project" value="GOC"/>
</dbReference>
<dbReference type="Proteomes" id="UP000829720">
    <property type="component" value="Unassembled WGS sequence"/>
</dbReference>
<reference evidence="2" key="1">
    <citation type="submission" date="2021-01" db="EMBL/GenBank/DDBJ databases">
        <authorList>
            <person name="Zahm M."/>
            <person name="Roques C."/>
            <person name="Cabau C."/>
            <person name="Klopp C."/>
            <person name="Donnadieu C."/>
            <person name="Jouanno E."/>
            <person name="Lampietro C."/>
            <person name="Louis A."/>
            <person name="Herpin A."/>
            <person name="Echchiki A."/>
            <person name="Berthelot C."/>
            <person name="Parey E."/>
            <person name="Roest-Crollius H."/>
            <person name="Braasch I."/>
            <person name="Postlethwait J."/>
            <person name="Bobe J."/>
            <person name="Montfort J."/>
            <person name="Bouchez O."/>
            <person name="Begum T."/>
            <person name="Mejri S."/>
            <person name="Adams A."/>
            <person name="Chen W.-J."/>
            <person name="Guiguen Y."/>
        </authorList>
    </citation>
    <scope>NUCLEOTIDE SEQUENCE</scope>
    <source>
        <tissue evidence="2">Blood</tissue>
    </source>
</reference>
<feature type="compositionally biased region" description="Basic and acidic residues" evidence="1">
    <location>
        <begin position="39"/>
        <end position="233"/>
    </location>
</feature>
<dbReference type="FunFam" id="2.130.10.10:FF:000585">
    <property type="entry name" value="WD repeat domain 60"/>
    <property type="match status" value="1"/>
</dbReference>
<comment type="caution">
    <text evidence="2">The sequence shown here is derived from an EMBL/GenBank/DDBJ whole genome shotgun (WGS) entry which is preliminary data.</text>
</comment>
<dbReference type="SUPFAM" id="SSF50978">
    <property type="entry name" value="WD40 repeat-like"/>
    <property type="match status" value="1"/>
</dbReference>
<dbReference type="GO" id="GO:0042073">
    <property type="term" value="P:intraciliary transport"/>
    <property type="evidence" value="ECO:0007669"/>
    <property type="project" value="InterPro"/>
</dbReference>
<dbReference type="GO" id="GO:0045504">
    <property type="term" value="F:dynein heavy chain binding"/>
    <property type="evidence" value="ECO:0007669"/>
    <property type="project" value="InterPro"/>
</dbReference>
<dbReference type="InterPro" id="IPR015943">
    <property type="entry name" value="WD40/YVTN_repeat-like_dom_sf"/>
</dbReference>
<dbReference type="InterPro" id="IPR001680">
    <property type="entry name" value="WD40_rpt"/>
</dbReference>
<dbReference type="PANTHER" id="PTHR16022:SF0">
    <property type="entry name" value="CYTOPLASMIC DYNEIN 2 INTERMEDIATE CHAIN 1"/>
    <property type="match status" value="1"/>
</dbReference>
<protein>
    <recommendedName>
        <fullName evidence="4">WD repeat-containing protein 60</fullName>
    </recommendedName>
</protein>
<dbReference type="EMBL" id="JAERUA010000016">
    <property type="protein sequence ID" value="KAI1889176.1"/>
    <property type="molecule type" value="Genomic_DNA"/>
</dbReference>
<name>A0A8T3CY39_9TELE</name>
<keyword evidence="3" id="KW-1185">Reference proteome</keyword>
<evidence type="ECO:0000313" key="2">
    <source>
        <dbReference type="EMBL" id="KAI1889176.1"/>
    </source>
</evidence>
<feature type="compositionally biased region" description="Basic and acidic residues" evidence="1">
    <location>
        <begin position="358"/>
        <end position="399"/>
    </location>
</feature>